<feature type="transmembrane region" description="Helical" evidence="1">
    <location>
        <begin position="28"/>
        <end position="47"/>
    </location>
</feature>
<keyword evidence="1" id="KW-0472">Membrane</keyword>
<sequence length="86" mass="9229">MWTGAVLIAIAVFVAPAVPWFLFLAHRVWGAVASGVFAAVVAGSAWPSEGARTGIWLTVLSALARIVVEAMGLFEPGRAHYRRSHR</sequence>
<evidence type="ECO:0000313" key="2">
    <source>
        <dbReference type="EMBL" id="WUS27245.1"/>
    </source>
</evidence>
<dbReference type="RefSeq" id="WP_328686906.1">
    <property type="nucleotide sequence ID" value="NZ_CP108005.1"/>
</dbReference>
<dbReference type="Proteomes" id="UP001432292">
    <property type="component" value="Chromosome"/>
</dbReference>
<keyword evidence="1" id="KW-1133">Transmembrane helix</keyword>
<keyword evidence="1" id="KW-0812">Transmembrane</keyword>
<evidence type="ECO:0000256" key="1">
    <source>
        <dbReference type="SAM" id="Phobius"/>
    </source>
</evidence>
<accession>A0ABZ1VWS2</accession>
<evidence type="ECO:0000313" key="3">
    <source>
        <dbReference type="Proteomes" id="UP001432292"/>
    </source>
</evidence>
<gene>
    <name evidence="2" type="ORF">OG727_35925</name>
</gene>
<keyword evidence="3" id="KW-1185">Reference proteome</keyword>
<proteinExistence type="predicted"/>
<dbReference type="EMBL" id="CP108473">
    <property type="protein sequence ID" value="WUS27245.1"/>
    <property type="molecule type" value="Genomic_DNA"/>
</dbReference>
<organism evidence="2 3">
    <name type="scientific">Streptomyces caniferus</name>
    <dbReference type="NCBI Taxonomy" id="285557"/>
    <lineage>
        <taxon>Bacteria</taxon>
        <taxon>Bacillati</taxon>
        <taxon>Actinomycetota</taxon>
        <taxon>Actinomycetes</taxon>
        <taxon>Kitasatosporales</taxon>
        <taxon>Streptomycetaceae</taxon>
        <taxon>Streptomyces</taxon>
    </lineage>
</organism>
<feature type="transmembrane region" description="Helical" evidence="1">
    <location>
        <begin position="6"/>
        <end position="23"/>
    </location>
</feature>
<name>A0ABZ1VWS2_9ACTN</name>
<feature type="transmembrane region" description="Helical" evidence="1">
    <location>
        <begin position="53"/>
        <end position="74"/>
    </location>
</feature>
<reference evidence="2" key="1">
    <citation type="submission" date="2022-10" db="EMBL/GenBank/DDBJ databases">
        <title>The complete genomes of actinobacterial strains from the NBC collection.</title>
        <authorList>
            <person name="Joergensen T.S."/>
            <person name="Alvarez Arevalo M."/>
            <person name="Sterndorff E.B."/>
            <person name="Faurdal D."/>
            <person name="Vuksanovic O."/>
            <person name="Mourched A.-S."/>
            <person name="Charusanti P."/>
            <person name="Shaw S."/>
            <person name="Blin K."/>
            <person name="Weber T."/>
        </authorList>
    </citation>
    <scope>NUCLEOTIDE SEQUENCE</scope>
    <source>
        <strain evidence="2">NBC_01256</strain>
    </source>
</reference>
<protein>
    <submittedName>
        <fullName evidence="2">Uncharacterized protein</fullName>
    </submittedName>
</protein>